<gene>
    <name evidence="2" type="primary">NDAI0B00500</name>
    <name evidence="2" type="ordered locus">NDAI_0B00500</name>
</gene>
<keyword evidence="1" id="KW-0472">Membrane</keyword>
<accession>G0W5M3</accession>
<dbReference type="AlphaFoldDB" id="G0W5M3"/>
<dbReference type="EMBL" id="HE580268">
    <property type="protein sequence ID" value="CCD23084.1"/>
    <property type="molecule type" value="Genomic_DNA"/>
</dbReference>
<evidence type="ECO:0000313" key="3">
    <source>
        <dbReference type="Proteomes" id="UP000000689"/>
    </source>
</evidence>
<name>G0W5M3_NAUDC</name>
<organism evidence="2 3">
    <name type="scientific">Naumovozyma dairenensis (strain ATCC 10597 / BCRC 20456 / CBS 421 / NBRC 0211 / NRRL Y-12639)</name>
    <name type="common">Saccharomyces dairenensis</name>
    <dbReference type="NCBI Taxonomy" id="1071378"/>
    <lineage>
        <taxon>Eukaryota</taxon>
        <taxon>Fungi</taxon>
        <taxon>Dikarya</taxon>
        <taxon>Ascomycota</taxon>
        <taxon>Saccharomycotina</taxon>
        <taxon>Saccharomycetes</taxon>
        <taxon>Saccharomycetales</taxon>
        <taxon>Saccharomycetaceae</taxon>
        <taxon>Naumovozyma</taxon>
    </lineage>
</organism>
<dbReference type="HOGENOM" id="CLU_790091_0_0_1"/>
<reference evidence="2 3" key="1">
    <citation type="journal article" date="2011" name="Proc. Natl. Acad. Sci. U.S.A.">
        <title>Evolutionary erosion of yeast sex chromosomes by mating-type switching accidents.</title>
        <authorList>
            <person name="Gordon J.L."/>
            <person name="Armisen D."/>
            <person name="Proux-Wera E."/>
            <person name="Oheigeartaigh S.S."/>
            <person name="Byrne K.P."/>
            <person name="Wolfe K.H."/>
        </authorList>
    </citation>
    <scope>NUCLEOTIDE SEQUENCE [LARGE SCALE GENOMIC DNA]</scope>
    <source>
        <strain evidence="3">ATCC 10597 / BCRC 20456 / CBS 421 / NBRC 0211 / NRRL Y-12639</strain>
    </source>
</reference>
<dbReference type="KEGG" id="ndi:NDAI_0B00500"/>
<proteinExistence type="predicted"/>
<protein>
    <submittedName>
        <fullName evidence="2">Uncharacterized protein</fullName>
    </submittedName>
</protein>
<keyword evidence="1" id="KW-0812">Transmembrane</keyword>
<dbReference type="RefSeq" id="XP_003668327.1">
    <property type="nucleotide sequence ID" value="XM_003668279.1"/>
</dbReference>
<keyword evidence="3" id="KW-1185">Reference proteome</keyword>
<dbReference type="Proteomes" id="UP000000689">
    <property type="component" value="Chromosome 2"/>
</dbReference>
<sequence length="386" mass="44841">MSQQIIHPIFYYDKDALKSMDEDMSRHMSYRSKELPSKASYAAFTYRIIEIIDGSIKKISGEQFFECLGTGGDSTRIFLVPSFYHALYKAHLDPNESVGTLFYKDQYLHFAKAFFLKVGCDVVVSLESGIFDSIIPGELLDEFGRGITYRAGIEWYFQRSICRLTLLFQKGIEDWEGGYRLPTNKTTDEFREEINSLTRIDELLDRVPKTLLCNFNIADGIDEDGREEIKRRILGAIIVPKKTIFDSKGVLYNEIHPQLPSLLFAALVVLIQTGMKLVDPVLTSILEMENLSKMKKVFMFLIGVCLSNAWFLLIPSAFQRDAVDIIHYKVRYLYEVLKGYVSSIYHFFLPFFRWLNFFLIDNVTSCYLLIIFSFFCYYFHYMSNVI</sequence>
<dbReference type="GeneID" id="11496242"/>
<evidence type="ECO:0000256" key="1">
    <source>
        <dbReference type="SAM" id="Phobius"/>
    </source>
</evidence>
<keyword evidence="1" id="KW-1133">Transmembrane helix</keyword>
<feature type="transmembrane region" description="Helical" evidence="1">
    <location>
        <begin position="354"/>
        <end position="379"/>
    </location>
</feature>
<feature type="transmembrane region" description="Helical" evidence="1">
    <location>
        <begin position="298"/>
        <end position="318"/>
    </location>
</feature>
<evidence type="ECO:0000313" key="2">
    <source>
        <dbReference type="EMBL" id="CCD23084.1"/>
    </source>
</evidence>